<reference evidence="2 3" key="1">
    <citation type="submission" date="2010-10" db="EMBL/GenBank/DDBJ databases">
        <title>Complete sequence of Frankia sp. EuI1c.</title>
        <authorList>
            <consortium name="US DOE Joint Genome Institute"/>
            <person name="Lucas S."/>
            <person name="Copeland A."/>
            <person name="Lapidus A."/>
            <person name="Cheng J.-F."/>
            <person name="Bruce D."/>
            <person name="Goodwin L."/>
            <person name="Pitluck S."/>
            <person name="Chertkov O."/>
            <person name="Detter J.C."/>
            <person name="Han C."/>
            <person name="Tapia R."/>
            <person name="Land M."/>
            <person name="Hauser L."/>
            <person name="Jeffries C."/>
            <person name="Kyrpides N."/>
            <person name="Ivanova N."/>
            <person name="Mikhailova N."/>
            <person name="Beauchemin N."/>
            <person name="Sen A."/>
            <person name="Sur S.A."/>
            <person name="Gtari M."/>
            <person name="Wall L."/>
            <person name="Tisa L."/>
            <person name="Woyke T."/>
        </authorList>
    </citation>
    <scope>NUCLEOTIDE SEQUENCE [LARGE SCALE GENOMIC DNA]</scope>
    <source>
        <strain evidence="3">DSM 45817 / CECT 9037 / EuI1c</strain>
    </source>
</reference>
<dbReference type="CDD" id="cd00093">
    <property type="entry name" value="HTH_XRE"/>
    <property type="match status" value="1"/>
</dbReference>
<evidence type="ECO:0000313" key="2">
    <source>
        <dbReference type="EMBL" id="ADP84018.1"/>
    </source>
</evidence>
<dbReference type="KEGG" id="fri:FraEuI1c_6034"/>
<proteinExistence type="predicted"/>
<dbReference type="InterPro" id="IPR038099">
    <property type="entry name" value="BldD-like_C_sf"/>
</dbReference>
<name>E3J0V4_PSEI1</name>
<dbReference type="CDD" id="cd16837">
    <property type="entry name" value="BldD_C_like"/>
    <property type="match status" value="1"/>
</dbReference>
<dbReference type="SUPFAM" id="SSF47413">
    <property type="entry name" value="lambda repressor-like DNA-binding domains"/>
    <property type="match status" value="1"/>
</dbReference>
<dbReference type="InParanoid" id="E3J0V4"/>
<dbReference type="Gene3D" id="1.10.10.1930">
    <property type="match status" value="1"/>
</dbReference>
<evidence type="ECO:0000313" key="3">
    <source>
        <dbReference type="Proteomes" id="UP000002484"/>
    </source>
</evidence>
<evidence type="ECO:0000259" key="1">
    <source>
        <dbReference type="PROSITE" id="PS50943"/>
    </source>
</evidence>
<dbReference type="GO" id="GO:0003677">
    <property type="term" value="F:DNA binding"/>
    <property type="evidence" value="ECO:0007669"/>
    <property type="project" value="InterPro"/>
</dbReference>
<dbReference type="GO" id="GO:0045892">
    <property type="term" value="P:negative regulation of DNA-templated transcription"/>
    <property type="evidence" value="ECO:0007669"/>
    <property type="project" value="InterPro"/>
</dbReference>
<protein>
    <submittedName>
        <fullName evidence="2">Helix-turn-helix domain protein</fullName>
    </submittedName>
</protein>
<dbReference type="InterPro" id="IPR037664">
    <property type="entry name" value="BldD_C"/>
</dbReference>
<dbReference type="PROSITE" id="PS50943">
    <property type="entry name" value="HTH_CROC1"/>
    <property type="match status" value="1"/>
</dbReference>
<keyword evidence="3" id="KW-1185">Reference proteome</keyword>
<gene>
    <name evidence="2" type="ordered locus">FraEuI1c_6034</name>
</gene>
<dbReference type="eggNOG" id="COG1396">
    <property type="taxonomic scope" value="Bacteria"/>
</dbReference>
<dbReference type="Pfam" id="PF21179">
    <property type="entry name" value="BldD-like_C"/>
    <property type="match status" value="1"/>
</dbReference>
<dbReference type="SMART" id="SM00530">
    <property type="entry name" value="HTH_XRE"/>
    <property type="match status" value="1"/>
</dbReference>
<sequence length="170" mass="19207">MSRVSREYAKAVGSRLRAIRIQQGLSLQGVEQKSRGRWKTAAVGSYERGDRMISVHQLSELAGFYGVPVSALLPNEDQMPPRERRPRTVLNLEKLAQAPPDTSALVRRWVAQIQRQRDDYAGHVLSIRDGDLRALALLHDTTPQEFADRLRAWGVLETSLPEPEEPEDLD</sequence>
<organism evidence="2 3">
    <name type="scientific">Pseudofrankia inefficax (strain DSM 45817 / CECT 9037 / DDB 130130 / EuI1c)</name>
    <name type="common">Frankia inefficax</name>
    <dbReference type="NCBI Taxonomy" id="298654"/>
    <lineage>
        <taxon>Bacteria</taxon>
        <taxon>Bacillati</taxon>
        <taxon>Actinomycetota</taxon>
        <taxon>Actinomycetes</taxon>
        <taxon>Frankiales</taxon>
        <taxon>Frankiaceae</taxon>
        <taxon>Pseudofrankia</taxon>
    </lineage>
</organism>
<accession>E3J0V4</accession>
<dbReference type="InterPro" id="IPR010982">
    <property type="entry name" value="Lambda_DNA-bd_dom_sf"/>
</dbReference>
<dbReference type="EMBL" id="CP002299">
    <property type="protein sequence ID" value="ADP84018.1"/>
    <property type="molecule type" value="Genomic_DNA"/>
</dbReference>
<dbReference type="STRING" id="298654.FraEuI1c_6034"/>
<dbReference type="Proteomes" id="UP000002484">
    <property type="component" value="Chromosome"/>
</dbReference>
<dbReference type="Gene3D" id="1.10.260.40">
    <property type="entry name" value="lambda repressor-like DNA-binding domains"/>
    <property type="match status" value="1"/>
</dbReference>
<dbReference type="InterPro" id="IPR001387">
    <property type="entry name" value="Cro/C1-type_HTH"/>
</dbReference>
<dbReference type="HOGENOM" id="CLU_118048_0_0_11"/>
<feature type="domain" description="HTH cro/C1-type" evidence="1">
    <location>
        <begin position="16"/>
        <end position="72"/>
    </location>
</feature>
<dbReference type="Pfam" id="PF01381">
    <property type="entry name" value="HTH_3"/>
    <property type="match status" value="1"/>
</dbReference>
<dbReference type="AlphaFoldDB" id="E3J0V4"/>